<organism evidence="1 2">
    <name type="scientific">Hoylesella loescheii DSM 19665 = JCM 12249 = ATCC 15930</name>
    <dbReference type="NCBI Taxonomy" id="1122985"/>
    <lineage>
        <taxon>Bacteria</taxon>
        <taxon>Pseudomonadati</taxon>
        <taxon>Bacteroidota</taxon>
        <taxon>Bacteroidia</taxon>
        <taxon>Bacteroidales</taxon>
        <taxon>Prevotellaceae</taxon>
        <taxon>Hoylesella</taxon>
    </lineage>
</organism>
<evidence type="ECO:0000313" key="1">
    <source>
        <dbReference type="EMBL" id="KDR51248.1"/>
    </source>
</evidence>
<gene>
    <name evidence="1" type="ORF">HMPREF1991_02701</name>
</gene>
<dbReference type="AlphaFoldDB" id="A0A069QED8"/>
<keyword evidence="2" id="KW-1185">Reference proteome</keyword>
<dbReference type="HOGENOM" id="CLU_1137248_0_0_10"/>
<comment type="caution">
    <text evidence="1">The sequence shown here is derived from an EMBL/GenBank/DDBJ whole genome shotgun (WGS) entry which is preliminary data.</text>
</comment>
<name>A0A069QED8_HOYLO</name>
<dbReference type="EMBL" id="JNGW01000117">
    <property type="protein sequence ID" value="KDR51248.1"/>
    <property type="molecule type" value="Genomic_DNA"/>
</dbReference>
<proteinExistence type="predicted"/>
<dbReference type="Proteomes" id="UP000027442">
    <property type="component" value="Unassembled WGS sequence"/>
</dbReference>
<evidence type="ECO:0000313" key="2">
    <source>
        <dbReference type="Proteomes" id="UP000027442"/>
    </source>
</evidence>
<accession>A0A069QED8</accession>
<reference evidence="1 2" key="1">
    <citation type="submission" date="2013-08" db="EMBL/GenBank/DDBJ databases">
        <authorList>
            <person name="Weinstock G."/>
            <person name="Sodergren E."/>
            <person name="Wylie T."/>
            <person name="Fulton L."/>
            <person name="Fulton R."/>
            <person name="Fronick C."/>
            <person name="O'Laughlin M."/>
            <person name="Godfrey J."/>
            <person name="Miner T."/>
            <person name="Herter B."/>
            <person name="Appelbaum E."/>
            <person name="Cordes M."/>
            <person name="Lek S."/>
            <person name="Wollam A."/>
            <person name="Pepin K.H."/>
            <person name="Palsikar V.B."/>
            <person name="Mitreva M."/>
            <person name="Wilson R.K."/>
        </authorList>
    </citation>
    <scope>NUCLEOTIDE SEQUENCE [LARGE SCALE GENOMIC DNA]</scope>
    <source>
        <strain evidence="1 2">ATCC 15930</strain>
    </source>
</reference>
<protein>
    <submittedName>
        <fullName evidence="1">Uncharacterized protein</fullName>
    </submittedName>
</protein>
<sequence length="244" mass="25671">MKATTQVEAIPEPMELVVRERKDHVFTPNALIAPTAEAVVEKTMEHSVPRDLVPTYKVVAHLNKGSIAHVITITTMKVVAISNAITTTITIAEATNSDKRAAIVHVTTTLLKAKEATNNVPTTNLGRKVAIAHAKKEATNPTKRVAISNAPIINHAKKEAIVHVITTRKGATNNAADISNAVDITTIAVAINNAAVTTTTVAATNKVAISSAVVINNVAVINKAAIANVRPTTTPMLNTALKSV</sequence>